<dbReference type="Proteomes" id="UP000024332">
    <property type="component" value="Unassembled WGS sequence"/>
</dbReference>
<organism evidence="2 3">
    <name type="scientific">Candidatus Acidianus copahuensis</name>
    <dbReference type="NCBI Taxonomy" id="1160895"/>
    <lineage>
        <taxon>Archaea</taxon>
        <taxon>Thermoproteota</taxon>
        <taxon>Thermoprotei</taxon>
        <taxon>Sulfolobales</taxon>
        <taxon>Sulfolobaceae</taxon>
        <taxon>Acidianus</taxon>
    </lineage>
</organism>
<dbReference type="GO" id="GO:0016075">
    <property type="term" value="P:rRNA catabolic process"/>
    <property type="evidence" value="ECO:0007669"/>
    <property type="project" value="TreeGrafter"/>
</dbReference>
<keyword evidence="3" id="KW-1185">Reference proteome</keyword>
<dbReference type="InterPro" id="IPR039018">
    <property type="entry name" value="VapC20-like"/>
</dbReference>
<protein>
    <submittedName>
        <fullName evidence="2">Twitching motility protein PilT</fullName>
    </submittedName>
</protein>
<proteinExistence type="predicted"/>
<name>A0A031LUS2_9CREN</name>
<reference evidence="2 3" key="1">
    <citation type="submission" date="2014-03" db="EMBL/GenBank/DDBJ databases">
        <title>Draft genome sequence of the novel thermoacidophilic archaea Acidianus copahuensis ALE1 strain, isolated from Copahue volcanic area in Neuquen Argentina.</title>
        <authorList>
            <person name="Urbieta M.S."/>
            <person name="Rascovan N."/>
            <person name="Castro C."/>
            <person name="Revale S."/>
            <person name="Giaveno M.A."/>
            <person name="Vazquez M.P."/>
            <person name="Donati E.R."/>
        </authorList>
    </citation>
    <scope>NUCLEOTIDE SEQUENCE [LARGE SCALE GENOMIC DNA]</scope>
    <source>
        <strain evidence="2 3">ALE1</strain>
    </source>
</reference>
<comment type="caution">
    <text evidence="2">The sequence shown here is derived from an EMBL/GenBank/DDBJ whole genome shotgun (WGS) entry which is preliminary data.</text>
</comment>
<dbReference type="EMBL" id="JFZT01000016">
    <property type="protein sequence ID" value="EZQ11239.1"/>
    <property type="molecule type" value="Genomic_DNA"/>
</dbReference>
<dbReference type="GO" id="GO:0004521">
    <property type="term" value="F:RNA endonuclease activity"/>
    <property type="evidence" value="ECO:0007669"/>
    <property type="project" value="InterPro"/>
</dbReference>
<dbReference type="InterPro" id="IPR002716">
    <property type="entry name" value="PIN_dom"/>
</dbReference>
<sequence>MAILDTSFLIAFLNSRDSRHEEALKLFNEIKEKKLVITDYILDEFLTYIRKVVPWLAVDLGGKVMEIFDILKINEDDIKNGWDIFKKYDKLSFTDSVTVSVMKRLKIKRIITFDSQLEIASKSEIKG</sequence>
<evidence type="ECO:0000259" key="1">
    <source>
        <dbReference type="Pfam" id="PF01850"/>
    </source>
</evidence>
<dbReference type="InterPro" id="IPR029060">
    <property type="entry name" value="PIN-like_dom_sf"/>
</dbReference>
<dbReference type="PANTHER" id="PTHR42188">
    <property type="entry name" value="23S RRNA-SPECIFIC ENDONUCLEASE VAPC20"/>
    <property type="match status" value="1"/>
</dbReference>
<dbReference type="OrthoDB" id="42032at2157"/>
<evidence type="ECO:0000313" key="2">
    <source>
        <dbReference type="EMBL" id="EZQ11239.1"/>
    </source>
</evidence>
<evidence type="ECO:0000313" key="3">
    <source>
        <dbReference type="Proteomes" id="UP000024332"/>
    </source>
</evidence>
<dbReference type="Gene3D" id="3.40.50.1010">
    <property type="entry name" value="5'-nuclease"/>
    <property type="match status" value="1"/>
</dbReference>
<dbReference type="PANTHER" id="PTHR42188:SF1">
    <property type="entry name" value="23S RRNA-SPECIFIC ENDONUCLEASE VAPC20"/>
    <property type="match status" value="1"/>
</dbReference>
<gene>
    <name evidence="2" type="ORF">CM19_01790</name>
</gene>
<dbReference type="STRING" id="1160895.CM19_01790"/>
<feature type="domain" description="PIN" evidence="1">
    <location>
        <begin position="3"/>
        <end position="118"/>
    </location>
</feature>
<dbReference type="Pfam" id="PF01850">
    <property type="entry name" value="PIN"/>
    <property type="match status" value="1"/>
</dbReference>
<accession>A0A031LUS2</accession>
<dbReference type="SUPFAM" id="SSF88723">
    <property type="entry name" value="PIN domain-like"/>
    <property type="match status" value="1"/>
</dbReference>
<dbReference type="AlphaFoldDB" id="A0A031LUS2"/>